<comment type="caution">
    <text evidence="3">The sequence shown here is derived from an EMBL/GenBank/DDBJ whole genome shotgun (WGS) entry which is preliminary data.</text>
</comment>
<evidence type="ECO:0000256" key="2">
    <source>
        <dbReference type="SAM" id="Phobius"/>
    </source>
</evidence>
<feature type="compositionally biased region" description="Basic and acidic residues" evidence="1">
    <location>
        <begin position="214"/>
        <end position="223"/>
    </location>
</feature>
<protein>
    <submittedName>
        <fullName evidence="3">Uncharacterized protein</fullName>
    </submittedName>
</protein>
<keyword evidence="4" id="KW-1185">Reference proteome</keyword>
<organism evidence="3 4">
    <name type="scientific">Meripilus lineatus</name>
    <dbReference type="NCBI Taxonomy" id="2056292"/>
    <lineage>
        <taxon>Eukaryota</taxon>
        <taxon>Fungi</taxon>
        <taxon>Dikarya</taxon>
        <taxon>Basidiomycota</taxon>
        <taxon>Agaricomycotina</taxon>
        <taxon>Agaricomycetes</taxon>
        <taxon>Polyporales</taxon>
        <taxon>Meripilaceae</taxon>
        <taxon>Meripilus</taxon>
    </lineage>
</organism>
<dbReference type="Proteomes" id="UP001212997">
    <property type="component" value="Unassembled WGS sequence"/>
</dbReference>
<feature type="transmembrane region" description="Helical" evidence="2">
    <location>
        <begin position="471"/>
        <end position="489"/>
    </location>
</feature>
<feature type="transmembrane region" description="Helical" evidence="2">
    <location>
        <begin position="293"/>
        <end position="310"/>
    </location>
</feature>
<dbReference type="EMBL" id="JANAWD010000088">
    <property type="protein sequence ID" value="KAJ3487568.1"/>
    <property type="molecule type" value="Genomic_DNA"/>
</dbReference>
<feature type="transmembrane region" description="Helical" evidence="2">
    <location>
        <begin position="541"/>
        <end position="563"/>
    </location>
</feature>
<proteinExistence type="predicted"/>
<feature type="region of interest" description="Disordered" evidence="1">
    <location>
        <begin position="209"/>
        <end position="234"/>
    </location>
</feature>
<feature type="region of interest" description="Disordered" evidence="1">
    <location>
        <begin position="630"/>
        <end position="666"/>
    </location>
</feature>
<sequence>MKSGRQACGVSSKMWRILENEIGTIDEGKAALGMSGVRSSTRPPRVRPTRPLSVDALFEYSSWLSVVASRIVNELTETETSLLIAAQEPRSCEGANRVEYERTKRYCLYKVLENSVLWLTFGEAMRSWNRSPQVSVNSYYRTFHYLGVFEAAPVAVASYRRLRVPTASSVFGRLALFQVSQEGTTEMGKAGAMRSSSCFMREAVKLSTESAEPVNRESEKEGGGRGSRVSVRQNRVVNRHRSGTDDAEVAESEGVLATSPWEVLASPVEQTLSLDLSLPLHPNAGTSKMNRKWIFLFLCALIICSCAFAQNQSGVNITDSDDMSFDEDPILKYRPDFSRSLPVQILITGIVLTLTSVLLLHLLFTAQYHWPLAPVNFALQISAVFTLLISLIATLQVILSTATKESRTWPYMLNYIAVDIPPLNEIDGESTWTDGEQAAWSLMNATTSALIQITHIQFLTLLFPSSLEKRLIFSLLGPLALVSAVMQLLPLKDLHDSKLASITAAVQNVCNATLSLLFTVSLLLWGFFVNRKKAWRTDGGTAAFGAGAITLALASTAITFIYIPHKDQYDWLPGLMWAVILWQSFLETERTEREAQREERKAETFLKGLTGALGFEGKKRVVVLESDEEGRLHPVEDDHEHEDSLDRRSSRRRRGSDESGRASIADSTRRSTGFFARIANHRATRVLYGWYQLLRHAHFTAAQEQAVENVEKINQVYGGENRDNRDPDPGVVGWGLGSFGIRQRGAEIREGEERARVVTSDDEVGSGSEDEAADRGSDGSSGDMRRRKRRKDIQPNEERRRSRRDMREREQDRQPQMNDDGEHRSSSMWWWGPLRRWRLQDSTVYS</sequence>
<dbReference type="AlphaFoldDB" id="A0AAD5V6Q8"/>
<name>A0AAD5V6Q8_9APHY</name>
<feature type="transmembrane region" description="Helical" evidence="2">
    <location>
        <begin position="341"/>
        <end position="365"/>
    </location>
</feature>
<evidence type="ECO:0000313" key="3">
    <source>
        <dbReference type="EMBL" id="KAJ3487568.1"/>
    </source>
</evidence>
<feature type="compositionally biased region" description="Acidic residues" evidence="1">
    <location>
        <begin position="760"/>
        <end position="772"/>
    </location>
</feature>
<keyword evidence="2" id="KW-0812">Transmembrane</keyword>
<gene>
    <name evidence="3" type="ORF">NLI96_g3462</name>
</gene>
<feature type="compositionally biased region" description="Basic and acidic residues" evidence="1">
    <location>
        <begin position="792"/>
        <end position="813"/>
    </location>
</feature>
<feature type="transmembrane region" description="Helical" evidence="2">
    <location>
        <begin position="509"/>
        <end position="529"/>
    </location>
</feature>
<feature type="transmembrane region" description="Helical" evidence="2">
    <location>
        <begin position="438"/>
        <end position="459"/>
    </location>
</feature>
<keyword evidence="2" id="KW-1133">Transmembrane helix</keyword>
<keyword evidence="2" id="KW-0472">Membrane</keyword>
<feature type="region of interest" description="Disordered" evidence="1">
    <location>
        <begin position="745"/>
        <end position="827"/>
    </location>
</feature>
<feature type="compositionally biased region" description="Basic and acidic residues" evidence="1">
    <location>
        <begin position="745"/>
        <end position="756"/>
    </location>
</feature>
<evidence type="ECO:0000313" key="4">
    <source>
        <dbReference type="Proteomes" id="UP001212997"/>
    </source>
</evidence>
<feature type="transmembrane region" description="Helical" evidence="2">
    <location>
        <begin position="377"/>
        <end position="399"/>
    </location>
</feature>
<feature type="compositionally biased region" description="Basic and acidic residues" evidence="1">
    <location>
        <begin position="630"/>
        <end position="648"/>
    </location>
</feature>
<reference evidence="3" key="1">
    <citation type="submission" date="2022-07" db="EMBL/GenBank/DDBJ databases">
        <title>Genome Sequence of Physisporinus lineatus.</title>
        <authorList>
            <person name="Buettner E."/>
        </authorList>
    </citation>
    <scope>NUCLEOTIDE SEQUENCE</scope>
    <source>
        <strain evidence="3">VT162</strain>
    </source>
</reference>
<accession>A0AAD5V6Q8</accession>
<evidence type="ECO:0000256" key="1">
    <source>
        <dbReference type="SAM" id="MobiDB-lite"/>
    </source>
</evidence>